<dbReference type="NCBIfam" id="NF033711">
    <property type="entry name" value="T9SS_PorQ"/>
    <property type="match status" value="1"/>
</dbReference>
<evidence type="ECO:0008006" key="2">
    <source>
        <dbReference type="Google" id="ProtNLM"/>
    </source>
</evidence>
<evidence type="ECO:0000313" key="1">
    <source>
        <dbReference type="EMBL" id="MPL86997.1"/>
    </source>
</evidence>
<dbReference type="Gene3D" id="2.40.160.60">
    <property type="entry name" value="Outer membrane protein transport protein (OMPP1/FadL/TodX)"/>
    <property type="match status" value="1"/>
</dbReference>
<accession>A0A644V721</accession>
<proteinExistence type="predicted"/>
<dbReference type="SUPFAM" id="SSF56935">
    <property type="entry name" value="Porins"/>
    <property type="match status" value="1"/>
</dbReference>
<sequence length="330" mass="36373">MRNILLMLLFTLVAGSLHAQEGEEVFTFLRFPSSSRANALGGHTVSLIETDPSLIFHNPALLGGEMDQMVNLNYMNYIADINVASALYVKAIAERSTIALGAHYINYGQFDETSVGNELIGRFSANDICLNGFYAYDLTDFLRGGVTLKFLYSSLEKYTSIGLGVDVGLSYYNPDKGFSAGFTLKNMGAQLKAYNEDRLRLPWDVQIGFTKKMNHAPFRLSVTGMYLNKWKFSSVDGVNKVEDSFVKTLSKHLVFGVDFIPTQNFWLGVGFNPKANADMKLQNGNKLGGFSMGAGVKVNRFDVGVSVARYHPSATSLMLSFSMFLGDIAP</sequence>
<reference evidence="1" key="1">
    <citation type="submission" date="2019-08" db="EMBL/GenBank/DDBJ databases">
        <authorList>
            <person name="Kucharzyk K."/>
            <person name="Murdoch R.W."/>
            <person name="Higgins S."/>
            <person name="Loffler F."/>
        </authorList>
    </citation>
    <scope>NUCLEOTIDE SEQUENCE</scope>
</reference>
<comment type="caution">
    <text evidence="1">The sequence shown here is derived from an EMBL/GenBank/DDBJ whole genome shotgun (WGS) entry which is preliminary data.</text>
</comment>
<gene>
    <name evidence="1" type="ORF">SDC9_32988</name>
</gene>
<name>A0A644V721_9ZZZZ</name>
<dbReference type="EMBL" id="VSSQ01000231">
    <property type="protein sequence ID" value="MPL86997.1"/>
    <property type="molecule type" value="Genomic_DNA"/>
</dbReference>
<dbReference type="AlphaFoldDB" id="A0A644V721"/>
<dbReference type="NCBIfam" id="NF033709">
    <property type="entry name" value="PorV_fam"/>
    <property type="match status" value="1"/>
</dbReference>
<protein>
    <recommendedName>
        <fullName evidence="2">DUF3308 domain-containing protein</fullName>
    </recommendedName>
</protein>
<organism evidence="1">
    <name type="scientific">bioreactor metagenome</name>
    <dbReference type="NCBI Taxonomy" id="1076179"/>
    <lineage>
        <taxon>unclassified sequences</taxon>
        <taxon>metagenomes</taxon>
        <taxon>ecological metagenomes</taxon>
    </lineage>
</organism>